<evidence type="ECO:0000259" key="2">
    <source>
        <dbReference type="PROSITE" id="PS50263"/>
    </source>
</evidence>
<proteinExistence type="predicted"/>
<dbReference type="PANTHER" id="PTHR43674">
    <property type="entry name" value="NITRILASE C965.09-RELATED"/>
    <property type="match status" value="1"/>
</dbReference>
<dbReference type="RefSeq" id="WP_066385824.1">
    <property type="nucleotide sequence ID" value="NZ_LTAZ01000017.1"/>
</dbReference>
<feature type="domain" description="CN hydrolase" evidence="2">
    <location>
        <begin position="5"/>
        <end position="285"/>
    </location>
</feature>
<dbReference type="PATRIC" id="fig|1008153.3.peg.4454"/>
<dbReference type="EMBL" id="LTAZ01000017">
    <property type="protein sequence ID" value="KYH24075.1"/>
    <property type="molecule type" value="Genomic_DNA"/>
</dbReference>
<dbReference type="Pfam" id="PF00795">
    <property type="entry name" value="CN_hydrolase"/>
    <property type="match status" value="1"/>
</dbReference>
<keyword evidence="1 3" id="KW-0378">Hydrolase</keyword>
<organism evidence="3 4">
    <name type="scientific">Halalkalicoccus paucihalophilus</name>
    <dbReference type="NCBI Taxonomy" id="1008153"/>
    <lineage>
        <taxon>Archaea</taxon>
        <taxon>Methanobacteriati</taxon>
        <taxon>Methanobacteriota</taxon>
        <taxon>Stenosarchaea group</taxon>
        <taxon>Halobacteria</taxon>
        <taxon>Halobacteriales</taxon>
        <taxon>Halococcaceae</taxon>
        <taxon>Halalkalicoccus</taxon>
    </lineage>
</organism>
<dbReference type="InterPro" id="IPR036526">
    <property type="entry name" value="C-N_Hydrolase_sf"/>
</dbReference>
<dbReference type="SUPFAM" id="SSF56317">
    <property type="entry name" value="Carbon-nitrogen hydrolase"/>
    <property type="match status" value="1"/>
</dbReference>
<dbReference type="OrthoDB" id="39312at2157"/>
<dbReference type="EC" id="3.5.1.49" evidence="3"/>
<dbReference type="PANTHER" id="PTHR43674:SF16">
    <property type="entry name" value="CARBON-NITROGEN FAMILY, PUTATIVE (AFU_ORTHOLOGUE AFUA_5G02350)-RELATED"/>
    <property type="match status" value="1"/>
</dbReference>
<dbReference type="CDD" id="cd07582">
    <property type="entry name" value="nitrilase_4"/>
    <property type="match status" value="1"/>
</dbReference>
<gene>
    <name evidence="3" type="primary">amiF_3</name>
    <name evidence="3" type="ORF">HAPAU_41540</name>
</gene>
<evidence type="ECO:0000313" key="3">
    <source>
        <dbReference type="EMBL" id="KYH24075.1"/>
    </source>
</evidence>
<protein>
    <submittedName>
        <fullName evidence="3">Formamidase</fullName>
        <ecNumber evidence="3">3.5.1.49</ecNumber>
    </submittedName>
</protein>
<dbReference type="InterPro" id="IPR050345">
    <property type="entry name" value="Aliph_Amidase/BUP"/>
</dbReference>
<accession>A0A151A8W4</accession>
<evidence type="ECO:0000256" key="1">
    <source>
        <dbReference type="ARBA" id="ARBA00022801"/>
    </source>
</evidence>
<name>A0A151A8W4_9EURY</name>
<dbReference type="Gene3D" id="3.60.110.10">
    <property type="entry name" value="Carbon-nitrogen hydrolase"/>
    <property type="match status" value="1"/>
</dbReference>
<keyword evidence="4" id="KW-1185">Reference proteome</keyword>
<dbReference type="GO" id="GO:0004328">
    <property type="term" value="F:formamidase activity"/>
    <property type="evidence" value="ECO:0007669"/>
    <property type="project" value="UniProtKB-EC"/>
</dbReference>
<dbReference type="AlphaFoldDB" id="A0A151A8W4"/>
<evidence type="ECO:0000313" key="4">
    <source>
        <dbReference type="Proteomes" id="UP000075321"/>
    </source>
</evidence>
<comment type="caution">
    <text evidence="3">The sequence shown here is derived from an EMBL/GenBank/DDBJ whole genome shotgun (WGS) entry which is preliminary data.</text>
</comment>
<dbReference type="PROSITE" id="PS50263">
    <property type="entry name" value="CN_HYDROLASE"/>
    <property type="match status" value="1"/>
</dbReference>
<dbReference type="InterPro" id="IPR003010">
    <property type="entry name" value="C-N_Hydrolase"/>
</dbReference>
<sequence>MARIEQYAAVGLSPTVWGVETRADIRKNLEHIHENLSAAVWLSGLELPVQLAVIPEGALQGFTDEVLDMDHAEYREEIAIDIPGEETDILGEYAQEFDIYLVASAKERAPEYPEKFFNTAFVIDPDGEVILKHRKVTPLLPVERSVSPHDVWDDWVSTHGADLDSLFPVVDTDIGRIGISLAIEGAYPEYIRGLAMNGAEIICRISCPEPLVANEGWRIQNRARALDNSVYVVAPNLGTYYLTPDAETPVDTFGGGSMVVDRDGAILAEHEYGAGSSYVAATIDIEGLREFRYRSPLTNWLKDLRTELCQVIYDRELYPPNLWLDSDPVDHETYAEEITQDRIDAMVEADIWVPPYWEREDTDEQDGEREET</sequence>
<reference evidence="3 4" key="1">
    <citation type="submission" date="2016-02" db="EMBL/GenBank/DDBJ databases">
        <title>Genome sequence of Halalkalicoccus paucihalophilus DSM 24557.</title>
        <authorList>
            <person name="Poehlein A."/>
            <person name="Daniel R."/>
        </authorList>
    </citation>
    <scope>NUCLEOTIDE SEQUENCE [LARGE SCALE GENOMIC DNA]</scope>
    <source>
        <strain evidence="3 4">DSM 24557</strain>
    </source>
</reference>
<dbReference type="Proteomes" id="UP000075321">
    <property type="component" value="Unassembled WGS sequence"/>
</dbReference>